<organism evidence="7 8">
    <name type="scientific">Sneathiella chinensis</name>
    <dbReference type="NCBI Taxonomy" id="349750"/>
    <lineage>
        <taxon>Bacteria</taxon>
        <taxon>Pseudomonadati</taxon>
        <taxon>Pseudomonadota</taxon>
        <taxon>Alphaproteobacteria</taxon>
        <taxon>Sneathiellales</taxon>
        <taxon>Sneathiellaceae</taxon>
        <taxon>Sneathiella</taxon>
    </lineage>
</organism>
<evidence type="ECO:0000256" key="1">
    <source>
        <dbReference type="ARBA" id="ARBA00022729"/>
    </source>
</evidence>
<dbReference type="InterPro" id="IPR018660">
    <property type="entry name" value="MliC"/>
</dbReference>
<dbReference type="InterPro" id="IPR039366">
    <property type="entry name" value="Pilotin"/>
</dbReference>
<keyword evidence="3" id="KW-0564">Palmitate</keyword>
<name>A0ABQ5U497_9PROT</name>
<dbReference type="Gene3D" id="2.40.128.270">
    <property type="match status" value="1"/>
</dbReference>
<dbReference type="Pfam" id="PF09864">
    <property type="entry name" value="MliC"/>
    <property type="match status" value="1"/>
</dbReference>
<gene>
    <name evidence="7" type="ORF">GCM10007924_19550</name>
</gene>
<dbReference type="InterPro" id="IPR053147">
    <property type="entry name" value="Hsp_HslJ-like"/>
</dbReference>
<feature type="domain" description="DUF306" evidence="5">
    <location>
        <begin position="237"/>
        <end position="340"/>
    </location>
</feature>
<evidence type="ECO:0000256" key="4">
    <source>
        <dbReference type="ARBA" id="ARBA00023288"/>
    </source>
</evidence>
<dbReference type="PANTHER" id="PTHR35535">
    <property type="entry name" value="HEAT SHOCK PROTEIN HSLJ"/>
    <property type="match status" value="1"/>
</dbReference>
<evidence type="ECO:0000313" key="7">
    <source>
        <dbReference type="EMBL" id="GLQ06734.1"/>
    </source>
</evidence>
<reference evidence="7" key="1">
    <citation type="journal article" date="2014" name="Int. J. Syst. Evol. Microbiol.">
        <title>Complete genome of a new Firmicutes species belonging to the dominant human colonic microbiota ('Ruminococcus bicirculans') reveals two chromosomes and a selective capacity to utilize plant glucans.</title>
        <authorList>
            <consortium name="NISC Comparative Sequencing Program"/>
            <person name="Wegmann U."/>
            <person name="Louis P."/>
            <person name="Goesmann A."/>
            <person name="Henrissat B."/>
            <person name="Duncan S.H."/>
            <person name="Flint H.J."/>
        </authorList>
    </citation>
    <scope>NUCLEOTIDE SEQUENCE</scope>
    <source>
        <strain evidence="7">NBRC 103408</strain>
    </source>
</reference>
<evidence type="ECO:0000259" key="6">
    <source>
        <dbReference type="Pfam" id="PF09864"/>
    </source>
</evidence>
<sequence length="344" mass="35649">MVNRNGLLATLLTAAVVVGCTPAGTDQGEKPGAVLAISQVTGEVAYRERIALAPSSRVGVSLYAISPDGSEAEVASNAFSTEGRQVPFPFSLDLTTEQGQAVSGYRVKARIEDAHGRVQWVGEKVLAVPSEAGKLDAGMVMLKRSVVRDGSAAAGGEGFQSYRCDGALVDTRMQGDKLELVMRGGKYLLSQEISASGARFVGPAADGEVEFWSKGDTATLTTGNKAGASCAKVATGPLGGGEWVVEDIASAGVIDNSRATLMFGEDGRLSGRASCNSYSTTFKQEGSRMTLGATATTMMACLPALSNQEAAFLKILGDVQNAYINETGALVLVASSGKTMTARR</sequence>
<feature type="domain" description="C-type lysozyme inhibitor" evidence="6">
    <location>
        <begin position="162"/>
        <end position="227"/>
    </location>
</feature>
<reference evidence="7" key="2">
    <citation type="submission" date="2023-01" db="EMBL/GenBank/DDBJ databases">
        <title>Draft genome sequence of Sneathiella chinensis strain NBRC 103408.</title>
        <authorList>
            <person name="Sun Q."/>
            <person name="Mori K."/>
        </authorList>
    </citation>
    <scope>NUCLEOTIDE SEQUENCE</scope>
    <source>
        <strain evidence="7">NBRC 103408</strain>
    </source>
</reference>
<keyword evidence="8" id="KW-1185">Reference proteome</keyword>
<keyword evidence="4" id="KW-0449">Lipoprotein</keyword>
<evidence type="ECO:0000256" key="3">
    <source>
        <dbReference type="ARBA" id="ARBA00023139"/>
    </source>
</evidence>
<evidence type="ECO:0000256" key="2">
    <source>
        <dbReference type="ARBA" id="ARBA00023136"/>
    </source>
</evidence>
<dbReference type="RefSeq" id="WP_169560873.1">
    <property type="nucleotide sequence ID" value="NZ_BSNF01000006.1"/>
</dbReference>
<keyword evidence="1" id="KW-0732">Signal</keyword>
<dbReference type="Pfam" id="PF03724">
    <property type="entry name" value="META"/>
    <property type="match status" value="1"/>
</dbReference>
<comment type="caution">
    <text evidence="7">The sequence shown here is derived from an EMBL/GenBank/DDBJ whole genome shotgun (WGS) entry which is preliminary data.</text>
</comment>
<dbReference type="InterPro" id="IPR005184">
    <property type="entry name" value="DUF306_Meta_HslJ"/>
</dbReference>
<dbReference type="Pfam" id="PF09619">
    <property type="entry name" value="YscW"/>
    <property type="match status" value="1"/>
</dbReference>
<dbReference type="Gene3D" id="2.40.128.200">
    <property type="match status" value="1"/>
</dbReference>
<dbReference type="Proteomes" id="UP001161409">
    <property type="component" value="Unassembled WGS sequence"/>
</dbReference>
<dbReference type="EMBL" id="BSNF01000006">
    <property type="protein sequence ID" value="GLQ06734.1"/>
    <property type="molecule type" value="Genomic_DNA"/>
</dbReference>
<dbReference type="InterPro" id="IPR036328">
    <property type="entry name" value="MliC_sf"/>
</dbReference>
<accession>A0ABQ5U497</accession>
<keyword evidence="2" id="KW-0472">Membrane</keyword>
<evidence type="ECO:0000259" key="5">
    <source>
        <dbReference type="Pfam" id="PF03724"/>
    </source>
</evidence>
<dbReference type="SUPFAM" id="SSF141488">
    <property type="entry name" value="YdhA-like"/>
    <property type="match status" value="1"/>
</dbReference>
<evidence type="ECO:0008006" key="9">
    <source>
        <dbReference type="Google" id="ProtNLM"/>
    </source>
</evidence>
<dbReference type="InterPro" id="IPR038670">
    <property type="entry name" value="HslJ-like_sf"/>
</dbReference>
<dbReference type="PANTHER" id="PTHR35535:SF2">
    <property type="entry name" value="DUF306 DOMAIN-CONTAINING PROTEIN"/>
    <property type="match status" value="1"/>
</dbReference>
<protein>
    <recommendedName>
        <fullName evidence="9">DUF306 domain-containing protein</fullName>
    </recommendedName>
</protein>
<dbReference type="PROSITE" id="PS51257">
    <property type="entry name" value="PROKAR_LIPOPROTEIN"/>
    <property type="match status" value="1"/>
</dbReference>
<proteinExistence type="predicted"/>
<evidence type="ECO:0000313" key="8">
    <source>
        <dbReference type="Proteomes" id="UP001161409"/>
    </source>
</evidence>